<protein>
    <submittedName>
        <fullName evidence="2">Class I SAM-dependent methyltransferase</fullName>
    </submittedName>
</protein>
<dbReference type="GO" id="GO:0032259">
    <property type="term" value="P:methylation"/>
    <property type="evidence" value="ECO:0007669"/>
    <property type="project" value="UniProtKB-KW"/>
</dbReference>
<comment type="caution">
    <text evidence="2">The sequence shown here is derived from an EMBL/GenBank/DDBJ whole genome shotgun (WGS) entry which is preliminary data.</text>
</comment>
<dbReference type="SUPFAM" id="SSF53335">
    <property type="entry name" value="S-adenosyl-L-methionine-dependent methyltransferases"/>
    <property type="match status" value="1"/>
</dbReference>
<dbReference type="GO" id="GO:0008168">
    <property type="term" value="F:methyltransferase activity"/>
    <property type="evidence" value="ECO:0007669"/>
    <property type="project" value="UniProtKB-KW"/>
</dbReference>
<dbReference type="EMBL" id="JADIKI010000022">
    <property type="protein sequence ID" value="MFK2854281.1"/>
    <property type="molecule type" value="Genomic_DNA"/>
</dbReference>
<keyword evidence="3" id="KW-1185">Reference proteome</keyword>
<sequence>MIRKSQPAEPHGVAGAVLGWLMLALNRGDNERALQLLDVHPDDHILEVGCGPGQLIELLEDRVHQGYVAGIDLSEVMVQQAQRLNARHIATRLVEVSQGTVSQLPFEAEMFDKIVSVHSFQFWPAPHHDLQEVKRVLRPGGVLVLVLRRLRRSNKAAAEVNGIAKAYPNNDLHALKAALYAAGFAQVDIVGDKDVIAIRP</sequence>
<dbReference type="Pfam" id="PF08241">
    <property type="entry name" value="Methyltransf_11"/>
    <property type="match status" value="1"/>
</dbReference>
<dbReference type="CDD" id="cd02440">
    <property type="entry name" value="AdoMet_MTases"/>
    <property type="match status" value="1"/>
</dbReference>
<keyword evidence="2" id="KW-0489">Methyltransferase</keyword>
<evidence type="ECO:0000313" key="2">
    <source>
        <dbReference type="EMBL" id="MFK2854281.1"/>
    </source>
</evidence>
<feature type="domain" description="Methyltransferase type 11" evidence="1">
    <location>
        <begin position="46"/>
        <end position="145"/>
    </location>
</feature>
<dbReference type="Gene3D" id="3.40.50.150">
    <property type="entry name" value="Vaccinia Virus protein VP39"/>
    <property type="match status" value="1"/>
</dbReference>
<dbReference type="RefSeq" id="WP_380008475.1">
    <property type="nucleotide sequence ID" value="NZ_JADIKI010000022.1"/>
</dbReference>
<dbReference type="InterPro" id="IPR013216">
    <property type="entry name" value="Methyltransf_11"/>
</dbReference>
<gene>
    <name evidence="2" type="ORF">ISP18_06740</name>
</gene>
<name>A0ABW8IGF8_9GAMM</name>
<evidence type="ECO:0000259" key="1">
    <source>
        <dbReference type="Pfam" id="PF08241"/>
    </source>
</evidence>
<evidence type="ECO:0000313" key="3">
    <source>
        <dbReference type="Proteomes" id="UP001620409"/>
    </source>
</evidence>
<dbReference type="InterPro" id="IPR029063">
    <property type="entry name" value="SAM-dependent_MTases_sf"/>
</dbReference>
<proteinExistence type="predicted"/>
<organism evidence="2 3">
    <name type="scientific">Dyella humi</name>
    <dbReference type="NCBI Taxonomy" id="1770547"/>
    <lineage>
        <taxon>Bacteria</taxon>
        <taxon>Pseudomonadati</taxon>
        <taxon>Pseudomonadota</taxon>
        <taxon>Gammaproteobacteria</taxon>
        <taxon>Lysobacterales</taxon>
        <taxon>Rhodanobacteraceae</taxon>
        <taxon>Dyella</taxon>
    </lineage>
</organism>
<dbReference type="Proteomes" id="UP001620409">
    <property type="component" value="Unassembled WGS sequence"/>
</dbReference>
<accession>A0ABW8IGF8</accession>
<dbReference type="PANTHER" id="PTHR43861">
    <property type="entry name" value="TRANS-ACONITATE 2-METHYLTRANSFERASE-RELATED"/>
    <property type="match status" value="1"/>
</dbReference>
<reference evidence="2 3" key="1">
    <citation type="submission" date="2020-10" db="EMBL/GenBank/DDBJ databases">
        <title>Phylogeny of dyella-like bacteria.</title>
        <authorList>
            <person name="Fu J."/>
        </authorList>
    </citation>
    <scope>NUCLEOTIDE SEQUENCE [LARGE SCALE GENOMIC DNA]</scope>
    <source>
        <strain evidence="2 3">DHG40</strain>
    </source>
</reference>
<keyword evidence="2" id="KW-0808">Transferase</keyword>